<organism evidence="2 3">
    <name type="scientific">Spirosoma validum</name>
    <dbReference type="NCBI Taxonomy" id="2771355"/>
    <lineage>
        <taxon>Bacteria</taxon>
        <taxon>Pseudomonadati</taxon>
        <taxon>Bacteroidota</taxon>
        <taxon>Cytophagia</taxon>
        <taxon>Cytophagales</taxon>
        <taxon>Cytophagaceae</taxon>
        <taxon>Spirosoma</taxon>
    </lineage>
</organism>
<comment type="caution">
    <text evidence="2">The sequence shown here is derived from an EMBL/GenBank/DDBJ whole genome shotgun (WGS) entry which is preliminary data.</text>
</comment>
<dbReference type="InterPro" id="IPR015943">
    <property type="entry name" value="WD40/YVTN_repeat-like_dom_sf"/>
</dbReference>
<dbReference type="Gene3D" id="2.130.10.10">
    <property type="entry name" value="YVTN repeat-like/Quinoprotein amine dehydrogenase"/>
    <property type="match status" value="2"/>
</dbReference>
<dbReference type="InterPro" id="IPR000601">
    <property type="entry name" value="PKD_dom"/>
</dbReference>
<keyword evidence="3" id="KW-1185">Reference proteome</keyword>
<evidence type="ECO:0000313" key="2">
    <source>
        <dbReference type="EMBL" id="MBD2751390.1"/>
    </source>
</evidence>
<dbReference type="PROSITE" id="PS50093">
    <property type="entry name" value="PKD"/>
    <property type="match status" value="1"/>
</dbReference>
<dbReference type="EMBL" id="JACXAA010000001">
    <property type="protein sequence ID" value="MBD2751390.1"/>
    <property type="molecule type" value="Genomic_DNA"/>
</dbReference>
<sequence length="1241" mass="124885">MRQSLFFSFPLVYYRTIQLFVWRIIGVGQNQLQNTSKHSADARSTKFGLRITWPSAQFLLVTLLVGFMSMGVGLKSVSAQTINVASIDQSRYPTYSLNGSYMVNALAKLTSTANFGAGGTVNHSLNITHTFGTVGSITAASLASFDVLFIGMVDDNRVSALLTPSETQAIFTWSQQPGKVVILAEQPFSQPLTNRYGYGLSNQTSNPTTPTVADATSNVKIFSGVFGSAVNISQAGTSQGFFSTDCSSIVLARNASGNPSIILDTRQRDVLVADTDYFTFLSGGMTNGGAISSDTDKAWANLWAWAVNEVITPGTSTNTPVTAFTVAATPSPGCNTGSGSLTFTSPIGTASNGQPFEYSVDGGVTYQASPIFTNLADGTYSIYARAASTCTTSAGATSGGTVKVNVAPVVTISANPGLIIGPGQSTSLTASGATSYTWSTGGTTAAITTSTAGVYSVTGTRGICSATASVTVVGGNLTNGPVCDNFVSSTQGLPSDYVNKVFAVTGPGSTTVYANTSEGPAISVDGGQTFTSSSIFANDYFGLTGPGGTTLYFSTYNGLLISTDGGQTFTTKTTADGLGDNFAGNVFAVGSAVYVATGAGLSISTNGGNTFTNKTTANGLGSNSVSSVYAVGNTVYALTGGGLSISTDGGNTFTNQTTVAGLGNNPTTIYAVGNTVFVATSSGLSISTNGGQTFSTRTVADGLSSDYIVDLQVIGNTVYAATDNGLSISTNGGNTFTNATNGLGSIRLADVYVTGNSIYLARQGGGVAYCSSAPVVNLVLTASATPSPVCVNSSVNLSVTASGGTAPYSYTWAAPAGTTLSATSASAVSATAVTAGVQTFTVTVADAGGTLTSSTTVSVTVEAPPTVSIAANPGLSIVQGQSTTLTASGATSYTWSTGATTTTVSTSLAGTYSVTGVTGACSATASVTVTVGAPAPVLANFAANPTSVCAGQPVSFSANVANAAVPFAYTLTNGSATVSGTSASSTIFSQTLTASGSGVQAFTLTVNTPGGSTQSVTSVTLNTPITASLTASGPITQSNPIVTLTATPGANSYIFGSGATQINNSNLAIVTTAGVYSVTLTAAGGCSSTASVTVVSAVAASPDLALLTYVRPSLAYGTTPVTVVVDVVELKSVPTNGLITVKINRDAKYNLTLPATATSVGSRPVQNSLWQLNDSDPNYYVLTTTSVVPAGDRLSFGLTGSMTPNATSGSLSISSVVVSGSGGETNFLNNIDADRIDYFQQ</sequence>
<reference evidence="2" key="1">
    <citation type="submission" date="2020-09" db="EMBL/GenBank/DDBJ databases">
        <authorList>
            <person name="Kim M.K."/>
        </authorList>
    </citation>
    <scope>NUCLEOTIDE SEQUENCE</scope>
    <source>
        <strain evidence="2">BT704</strain>
    </source>
</reference>
<dbReference type="SUPFAM" id="SSF49299">
    <property type="entry name" value="PKD domain"/>
    <property type="match status" value="1"/>
</dbReference>
<evidence type="ECO:0000259" key="1">
    <source>
        <dbReference type="PROSITE" id="PS50093"/>
    </source>
</evidence>
<dbReference type="InterPro" id="IPR036278">
    <property type="entry name" value="Sialidase_sf"/>
</dbReference>
<dbReference type="Gene3D" id="2.60.40.10">
    <property type="entry name" value="Immunoglobulins"/>
    <property type="match status" value="1"/>
</dbReference>
<dbReference type="SUPFAM" id="SSF110296">
    <property type="entry name" value="Oligoxyloglucan reducing end-specific cellobiohydrolase"/>
    <property type="match status" value="1"/>
</dbReference>
<name>A0A927GBD9_9BACT</name>
<evidence type="ECO:0000313" key="3">
    <source>
        <dbReference type="Proteomes" id="UP000653797"/>
    </source>
</evidence>
<gene>
    <name evidence="2" type="ORF">IC230_00690</name>
</gene>
<feature type="domain" description="PKD" evidence="1">
    <location>
        <begin position="778"/>
        <end position="866"/>
    </location>
</feature>
<dbReference type="InterPro" id="IPR035986">
    <property type="entry name" value="PKD_dom_sf"/>
</dbReference>
<proteinExistence type="predicted"/>
<dbReference type="SUPFAM" id="SSF50939">
    <property type="entry name" value="Sialidases"/>
    <property type="match status" value="1"/>
</dbReference>
<accession>A0A927GBD9</accession>
<dbReference type="AlphaFoldDB" id="A0A927GBD9"/>
<dbReference type="Proteomes" id="UP000653797">
    <property type="component" value="Unassembled WGS sequence"/>
</dbReference>
<dbReference type="RefSeq" id="WP_191037037.1">
    <property type="nucleotide sequence ID" value="NZ_JACXAA010000001.1"/>
</dbReference>
<protein>
    <recommendedName>
        <fullName evidence="1">PKD domain-containing protein</fullName>
    </recommendedName>
</protein>
<dbReference type="InterPro" id="IPR013783">
    <property type="entry name" value="Ig-like_fold"/>
</dbReference>